<keyword evidence="7 9" id="KW-0411">Iron-sulfur</keyword>
<feature type="region of interest" description="Disordered" evidence="11">
    <location>
        <begin position="1"/>
        <end position="27"/>
    </location>
</feature>
<keyword evidence="2 9" id="KW-0004">4Fe-4S</keyword>
<organism evidence="12 13">
    <name type="scientific">Thermanaeromonas toyohensis ToBE</name>
    <dbReference type="NCBI Taxonomy" id="698762"/>
    <lineage>
        <taxon>Bacteria</taxon>
        <taxon>Bacillati</taxon>
        <taxon>Bacillota</taxon>
        <taxon>Clostridia</taxon>
        <taxon>Neomoorellales</taxon>
        <taxon>Neomoorellaceae</taxon>
        <taxon>Thermanaeromonas</taxon>
    </lineage>
</organism>
<keyword evidence="6 9" id="KW-0408">Iron</keyword>
<dbReference type="Gene3D" id="1.20.1270.30">
    <property type="match status" value="1"/>
</dbReference>
<name>A0A1W1VXJ7_9FIRM</name>
<dbReference type="EC" id="1.2.7.4" evidence="9"/>
<feature type="binding site" evidence="10">
    <location>
        <position position="67"/>
    </location>
    <ligand>
        <name>[4Fe-4S] cluster</name>
        <dbReference type="ChEBI" id="CHEBI:49883"/>
        <label>1</label>
        <note>ligand shared between dimeric partners</note>
    </ligand>
</feature>
<evidence type="ECO:0000313" key="13">
    <source>
        <dbReference type="Proteomes" id="UP000192569"/>
    </source>
</evidence>
<feature type="binding site" evidence="10">
    <location>
        <position position="355"/>
    </location>
    <ligand>
        <name>[Ni-4Fe-4S] cluster</name>
        <dbReference type="ChEBI" id="CHEBI:47739"/>
    </ligand>
</feature>
<dbReference type="OrthoDB" id="5478720at2"/>
<dbReference type="GO" id="GO:0006091">
    <property type="term" value="P:generation of precursor metabolites and energy"/>
    <property type="evidence" value="ECO:0007669"/>
    <property type="project" value="InterPro"/>
</dbReference>
<keyword evidence="5 9" id="KW-0560">Oxidoreductase</keyword>
<evidence type="ECO:0000256" key="2">
    <source>
        <dbReference type="ARBA" id="ARBA00022485"/>
    </source>
</evidence>
<dbReference type="GO" id="GO:0043885">
    <property type="term" value="F:anaerobic carbon-monoxide dehydrogenase activity"/>
    <property type="evidence" value="ECO:0007669"/>
    <property type="project" value="UniProtKB-UniRule"/>
</dbReference>
<accession>A0A1W1VXJ7</accession>
<dbReference type="SUPFAM" id="SSF56821">
    <property type="entry name" value="Prismane protein-like"/>
    <property type="match status" value="1"/>
</dbReference>
<evidence type="ECO:0000256" key="8">
    <source>
        <dbReference type="ARBA" id="ARBA00048733"/>
    </source>
</evidence>
<dbReference type="CDD" id="cd01915">
    <property type="entry name" value="CODH"/>
    <property type="match status" value="1"/>
</dbReference>
<reference evidence="12 13" key="1">
    <citation type="submission" date="2017-04" db="EMBL/GenBank/DDBJ databases">
        <authorList>
            <person name="Afonso C.L."/>
            <person name="Miller P.J."/>
            <person name="Scott M.A."/>
            <person name="Spackman E."/>
            <person name="Goraichik I."/>
            <person name="Dimitrov K.M."/>
            <person name="Suarez D.L."/>
            <person name="Swayne D.E."/>
        </authorList>
    </citation>
    <scope>NUCLEOTIDE SEQUENCE [LARGE SCALE GENOMIC DNA]</scope>
    <source>
        <strain evidence="12 13">ToBE</strain>
    </source>
</reference>
<dbReference type="RefSeq" id="WP_084665692.1">
    <property type="nucleotide sequence ID" value="NZ_LT838272.1"/>
</dbReference>
<evidence type="ECO:0000256" key="11">
    <source>
        <dbReference type="SAM" id="MobiDB-lite"/>
    </source>
</evidence>
<dbReference type="InterPro" id="IPR016099">
    <property type="entry name" value="Prismane-like_a/b-sand"/>
</dbReference>
<dbReference type="GO" id="GO:0016151">
    <property type="term" value="F:nickel cation binding"/>
    <property type="evidence" value="ECO:0007669"/>
    <property type="project" value="InterPro"/>
</dbReference>
<dbReference type="PANTHER" id="PTHR30109:SF4">
    <property type="entry name" value="CARBON MONOXIDE DEHYDROGENASE"/>
    <property type="match status" value="1"/>
</dbReference>
<dbReference type="GO" id="GO:0004601">
    <property type="term" value="F:peroxidase activity"/>
    <property type="evidence" value="ECO:0007669"/>
    <property type="project" value="TreeGrafter"/>
</dbReference>
<feature type="binding site" evidence="10">
    <location>
        <position position="500"/>
    </location>
    <ligand>
        <name>[Ni-4Fe-4S] cluster</name>
        <dbReference type="ChEBI" id="CHEBI:47739"/>
    </ligand>
</feature>
<evidence type="ECO:0000256" key="10">
    <source>
        <dbReference type="PIRSR" id="PIRSR005023-1"/>
    </source>
</evidence>
<feature type="binding site" evidence="10">
    <location>
        <position position="283"/>
    </location>
    <ligand>
        <name>[Ni-4Fe-4S] cluster</name>
        <dbReference type="ChEBI" id="CHEBI:47739"/>
    </ligand>
</feature>
<dbReference type="GO" id="GO:0051539">
    <property type="term" value="F:4 iron, 4 sulfur cluster binding"/>
    <property type="evidence" value="ECO:0007669"/>
    <property type="project" value="UniProtKB-UniRule"/>
</dbReference>
<feature type="binding site" evidence="10">
    <location>
        <position position="550"/>
    </location>
    <ligand>
        <name>[Ni-4Fe-4S] cluster</name>
        <dbReference type="ChEBI" id="CHEBI:47739"/>
    </ligand>
</feature>
<comment type="catalytic activity">
    <reaction evidence="8 9">
        <text>CO + 2 oxidized [2Fe-2S]-[ferredoxin] + H2O = 2 reduced [2Fe-2S]-[ferredoxin] + CO2 + 2 H(+)</text>
        <dbReference type="Rhea" id="RHEA:21040"/>
        <dbReference type="Rhea" id="RHEA-COMP:10000"/>
        <dbReference type="Rhea" id="RHEA-COMP:10001"/>
        <dbReference type="ChEBI" id="CHEBI:15377"/>
        <dbReference type="ChEBI" id="CHEBI:15378"/>
        <dbReference type="ChEBI" id="CHEBI:16526"/>
        <dbReference type="ChEBI" id="CHEBI:17245"/>
        <dbReference type="ChEBI" id="CHEBI:33737"/>
        <dbReference type="ChEBI" id="CHEBI:33738"/>
        <dbReference type="EC" id="1.2.7.4"/>
    </reaction>
</comment>
<feature type="binding site" evidence="10">
    <location>
        <position position="59"/>
    </location>
    <ligand>
        <name>[4Fe-4S] cluster</name>
        <dbReference type="ChEBI" id="CHEBI:49883"/>
        <label>1</label>
        <note>ligand shared between dimeric partners</note>
    </ligand>
</feature>
<feature type="binding site" evidence="10">
    <location>
        <position position="90"/>
    </location>
    <ligand>
        <name>[4Fe-4S] cluster</name>
        <dbReference type="ChEBI" id="CHEBI:49883"/>
        <label>2</label>
    </ligand>
</feature>
<dbReference type="Gene3D" id="3.40.50.2030">
    <property type="match status" value="2"/>
</dbReference>
<keyword evidence="4 9" id="KW-0479">Metal-binding</keyword>
<dbReference type="PIRSF" id="PIRSF005023">
    <property type="entry name" value="CODH"/>
    <property type="match status" value="1"/>
</dbReference>
<dbReference type="GO" id="GO:0050418">
    <property type="term" value="F:hydroxylamine reductase activity"/>
    <property type="evidence" value="ECO:0007669"/>
    <property type="project" value="TreeGrafter"/>
</dbReference>
<feature type="binding site" evidence="10">
    <location>
        <position position="317"/>
    </location>
    <ligand>
        <name>[Ni-4Fe-4S] cluster</name>
        <dbReference type="ChEBI" id="CHEBI:47739"/>
    </ligand>
</feature>
<dbReference type="InterPro" id="IPR004137">
    <property type="entry name" value="HCP/CODH"/>
</dbReference>
<gene>
    <name evidence="12" type="ORF">SAMN00808754_2126</name>
</gene>
<dbReference type="InterPro" id="IPR010047">
    <property type="entry name" value="CODH"/>
</dbReference>
<evidence type="ECO:0000256" key="3">
    <source>
        <dbReference type="ARBA" id="ARBA00022596"/>
    </source>
</evidence>
<sequence length="674" mass="72956">MPRFRDVTHTSRPSGAPRVPDPKKRERTIDPAALEVLEYSKKTNVITAFDRFVAQQPQCKFGYEGVCCRFCMAGPCRIKSDSGPGSRGICGASPWTVVARSVGLMILTGAAAHSEHGNHLAHTLLEVAEGQASDYTIKDKEKLYQVCRRVGITVEGKSEKELVRELAWKALEDFSRLKGMGDSTWVTTTVTPGRVEKFRTHNVMPHGIHATISDLASQAHIGNDDDPVNLVFSAIRVGLADYAGMHIATDISDILFGTPSPIVSQSNMGVLDPDKVNFVVHGHNPLLSEMIVQAAQEIEGEAKAVGAKGINLVGICCTGNEVLMRQGIPLVTSYASQELAICTGAVDAMCVDVQCIMPGLQAVAECFHTRIITTSDIAKIPGSYHLEFDTHNALEKAKQALRLGIEAFKERKESGREVYIPSIKNTVVAGWSLEALFKLFATINPENPVRVLNEAILSGELAGVCLMAGCNNLKVYQDASHLTIMQELLKNNVFVIATGCSAQSAAKLGLMDPAKVDELCGEGLKRFLYRVAEKADISIGLPPVFHLGSCVDNTRASDLLMAMANDLGVDTPKVPFAASAPEAMSGKATSIGTWCVALGLPTHVGCMPPVEGSDLIYSLLTQIASDVYGGYFIFEMDPRVAARKILNALEYRTWKMGVHRAVAERYGTKLYQGY</sequence>
<protein>
    <recommendedName>
        <fullName evidence="9">Carbon monoxide dehydrogenase</fullName>
        <ecNumber evidence="9">1.2.7.4</ecNumber>
    </recommendedName>
</protein>
<dbReference type="InterPro" id="IPR016101">
    <property type="entry name" value="CO_DH_a-bundle"/>
</dbReference>
<feature type="binding site" evidence="10">
    <location>
        <position position="71"/>
    </location>
    <ligand>
        <name>[4Fe-4S] cluster</name>
        <dbReference type="ChEBI" id="CHEBI:49883"/>
        <label>2</label>
    </ligand>
</feature>
<evidence type="ECO:0000313" key="12">
    <source>
        <dbReference type="EMBL" id="SMB98097.1"/>
    </source>
</evidence>
<comment type="cofactor">
    <cofactor evidence="1">
        <name>[4Fe-4S] cluster</name>
        <dbReference type="ChEBI" id="CHEBI:49883"/>
    </cofactor>
</comment>
<dbReference type="STRING" id="698762.SAMN00808754_2126"/>
<feature type="binding site" evidence="10">
    <location>
        <position position="470"/>
    </location>
    <ligand>
        <name>[Ni-4Fe-4S] cluster</name>
        <dbReference type="ChEBI" id="CHEBI:47739"/>
    </ligand>
</feature>
<evidence type="ECO:0000256" key="4">
    <source>
        <dbReference type="ARBA" id="ARBA00022723"/>
    </source>
</evidence>
<dbReference type="InterPro" id="IPR011254">
    <property type="entry name" value="Prismane-like_sf"/>
</dbReference>
<dbReference type="AlphaFoldDB" id="A0A1W1VXJ7"/>
<evidence type="ECO:0000256" key="5">
    <source>
        <dbReference type="ARBA" id="ARBA00023002"/>
    </source>
</evidence>
<proteinExistence type="predicted"/>
<evidence type="ECO:0000256" key="1">
    <source>
        <dbReference type="ARBA" id="ARBA00001966"/>
    </source>
</evidence>
<keyword evidence="13" id="KW-1185">Reference proteome</keyword>
<keyword evidence="3 10" id="KW-0533">Nickel</keyword>
<evidence type="ECO:0000256" key="9">
    <source>
        <dbReference type="PIRNR" id="PIRNR005023"/>
    </source>
</evidence>
<feature type="binding site" evidence="10">
    <location>
        <position position="76"/>
    </location>
    <ligand>
        <name>[4Fe-4S] cluster</name>
        <dbReference type="ChEBI" id="CHEBI:49883"/>
        <label>2</label>
    </ligand>
</feature>
<dbReference type="Proteomes" id="UP000192569">
    <property type="component" value="Chromosome I"/>
</dbReference>
<dbReference type="NCBIfam" id="TIGR01702">
    <property type="entry name" value="CO_DH_cata"/>
    <property type="match status" value="1"/>
</dbReference>
<evidence type="ECO:0000256" key="7">
    <source>
        <dbReference type="ARBA" id="ARBA00023014"/>
    </source>
</evidence>
<feature type="binding site" evidence="10">
    <location>
        <position position="68"/>
    </location>
    <ligand>
        <name>[4Fe-4S] cluster</name>
        <dbReference type="ChEBI" id="CHEBI:49883"/>
        <label>2</label>
    </ligand>
</feature>
<dbReference type="Pfam" id="PF03063">
    <property type="entry name" value="Prismane"/>
    <property type="match status" value="1"/>
</dbReference>
<dbReference type="PANTHER" id="PTHR30109">
    <property type="entry name" value="HYDROXYLAMINE REDUCTASE"/>
    <property type="match status" value="1"/>
</dbReference>
<evidence type="ECO:0000256" key="6">
    <source>
        <dbReference type="ARBA" id="ARBA00023004"/>
    </source>
</evidence>
<dbReference type="GO" id="GO:0042542">
    <property type="term" value="P:response to hydrogen peroxide"/>
    <property type="evidence" value="ECO:0007669"/>
    <property type="project" value="TreeGrafter"/>
</dbReference>
<dbReference type="EMBL" id="LT838272">
    <property type="protein sequence ID" value="SMB98097.1"/>
    <property type="molecule type" value="Genomic_DNA"/>
</dbReference>